<evidence type="ECO:0000259" key="11">
    <source>
        <dbReference type="PROSITE" id="PS50011"/>
    </source>
</evidence>
<dbReference type="InterPro" id="IPR011009">
    <property type="entry name" value="Kinase-like_dom_sf"/>
</dbReference>
<reference evidence="12 13" key="1">
    <citation type="submission" date="2023-11" db="EMBL/GenBank/DDBJ databases">
        <title>Halocaridina rubra genome assembly.</title>
        <authorList>
            <person name="Smith C."/>
        </authorList>
    </citation>
    <scope>NUCLEOTIDE SEQUENCE [LARGE SCALE GENOMIC DNA]</scope>
    <source>
        <strain evidence="12">EP-1</strain>
        <tissue evidence="12">Whole</tissue>
    </source>
</reference>
<dbReference type="EC" id="2.7.11.1" evidence="1"/>
<organism evidence="12 13">
    <name type="scientific">Halocaridina rubra</name>
    <name type="common">Hawaiian red shrimp</name>
    <dbReference type="NCBI Taxonomy" id="373956"/>
    <lineage>
        <taxon>Eukaryota</taxon>
        <taxon>Metazoa</taxon>
        <taxon>Ecdysozoa</taxon>
        <taxon>Arthropoda</taxon>
        <taxon>Crustacea</taxon>
        <taxon>Multicrustacea</taxon>
        <taxon>Malacostraca</taxon>
        <taxon>Eumalacostraca</taxon>
        <taxon>Eucarida</taxon>
        <taxon>Decapoda</taxon>
        <taxon>Pleocyemata</taxon>
        <taxon>Caridea</taxon>
        <taxon>Atyoidea</taxon>
        <taxon>Atyidae</taxon>
        <taxon>Halocaridina</taxon>
    </lineage>
</organism>
<feature type="domain" description="Protein kinase" evidence="11">
    <location>
        <begin position="69"/>
        <end position="352"/>
    </location>
</feature>
<comment type="catalytic activity">
    <reaction evidence="7">
        <text>L-threonyl-[protein] + ATP = O-phospho-L-threonyl-[protein] + ADP + H(+)</text>
        <dbReference type="Rhea" id="RHEA:46608"/>
        <dbReference type="Rhea" id="RHEA-COMP:11060"/>
        <dbReference type="Rhea" id="RHEA-COMP:11605"/>
        <dbReference type="ChEBI" id="CHEBI:15378"/>
        <dbReference type="ChEBI" id="CHEBI:30013"/>
        <dbReference type="ChEBI" id="CHEBI:30616"/>
        <dbReference type="ChEBI" id="CHEBI:61977"/>
        <dbReference type="ChEBI" id="CHEBI:456216"/>
        <dbReference type="EC" id="2.7.11.1"/>
    </reaction>
</comment>
<gene>
    <name evidence="12" type="primary">STK16</name>
    <name evidence="12" type="ORF">SK128_011593</name>
</gene>
<dbReference type="PANTHER" id="PTHR45998:SF2">
    <property type="entry name" value="SERINE_THREONINE-PROTEIN KINASE 16"/>
    <property type="match status" value="1"/>
</dbReference>
<keyword evidence="4 9" id="KW-0547">Nucleotide-binding</keyword>
<dbReference type="PROSITE" id="PS00107">
    <property type="entry name" value="PROTEIN_KINASE_ATP"/>
    <property type="match status" value="1"/>
</dbReference>
<evidence type="ECO:0000313" key="12">
    <source>
        <dbReference type="EMBL" id="KAK7071980.1"/>
    </source>
</evidence>
<dbReference type="GO" id="GO:0005794">
    <property type="term" value="C:Golgi apparatus"/>
    <property type="evidence" value="ECO:0007669"/>
    <property type="project" value="TreeGrafter"/>
</dbReference>
<dbReference type="PROSITE" id="PS50011">
    <property type="entry name" value="PROTEIN_KINASE_DOM"/>
    <property type="match status" value="1"/>
</dbReference>
<dbReference type="CDD" id="cd13986">
    <property type="entry name" value="STKc_16"/>
    <property type="match status" value="1"/>
</dbReference>
<dbReference type="EMBL" id="JAXCGZ010013765">
    <property type="protein sequence ID" value="KAK7071980.1"/>
    <property type="molecule type" value="Genomic_DNA"/>
</dbReference>
<evidence type="ECO:0000256" key="10">
    <source>
        <dbReference type="RuleBase" id="RU000304"/>
    </source>
</evidence>
<dbReference type="InterPro" id="IPR000719">
    <property type="entry name" value="Prot_kinase_dom"/>
</dbReference>
<proteinExistence type="inferred from homology"/>
<protein>
    <recommendedName>
        <fullName evidence="1">non-specific serine/threonine protein kinase</fullName>
        <ecNumber evidence="1">2.7.11.1</ecNumber>
    </recommendedName>
</protein>
<keyword evidence="6 9" id="KW-0067">ATP-binding</keyword>
<dbReference type="Pfam" id="PF00069">
    <property type="entry name" value="Pkinase"/>
    <property type="match status" value="1"/>
</dbReference>
<dbReference type="SUPFAM" id="SSF56112">
    <property type="entry name" value="Protein kinase-like (PK-like)"/>
    <property type="match status" value="1"/>
</dbReference>
<evidence type="ECO:0000256" key="7">
    <source>
        <dbReference type="ARBA" id="ARBA00047899"/>
    </source>
</evidence>
<dbReference type="GO" id="GO:0005524">
    <property type="term" value="F:ATP binding"/>
    <property type="evidence" value="ECO:0007669"/>
    <property type="project" value="UniProtKB-UniRule"/>
</dbReference>
<sequence length="359" mass="40307">MFCSTTNGTARLVIGLQGPNRARTQTNHTGWEQFETIKDMMNTAGLAILVRMGNCICARETVKINDRRYYVRESLGEGGFSTVELVEDATSRKLYALKRITCHSQSDQKIALAEVEYHKALSHPNIIECVNSDLVGVPDIMGNRTSQVLIVLPYCPRGTLYDELMRRQKAGSHLDEVMVLSIFRGVCEAVQCMHSAKPHPLAHRDIKTTNVLLKEDLSPLLMDFGSVTKARIEVNGSSDARRLQDEAAERSSMPYRPPELFNVESFCHIDERTDVWSLGCLLYALCFYKSPFDSVYERGDSVALAVVSGNVKFPEVHPYSEELVELIKSILKVNLEERPYTDWVINSVDLLINRSSGAV</sequence>
<dbReference type="SMART" id="SM00220">
    <property type="entry name" value="S_TKc"/>
    <property type="match status" value="1"/>
</dbReference>
<dbReference type="PANTHER" id="PTHR45998">
    <property type="entry name" value="SERINE/THREONINE-PROTEIN KINASE 16"/>
    <property type="match status" value="1"/>
</dbReference>
<keyword evidence="13" id="KW-1185">Reference proteome</keyword>
<keyword evidence="3 12" id="KW-0808">Transferase</keyword>
<evidence type="ECO:0000256" key="2">
    <source>
        <dbReference type="ARBA" id="ARBA00022527"/>
    </source>
</evidence>
<evidence type="ECO:0000256" key="5">
    <source>
        <dbReference type="ARBA" id="ARBA00022777"/>
    </source>
</evidence>
<comment type="caution">
    <text evidence="12">The sequence shown here is derived from an EMBL/GenBank/DDBJ whole genome shotgun (WGS) entry which is preliminary data.</text>
</comment>
<dbReference type="InterPro" id="IPR052239">
    <property type="entry name" value="Ser/Thr-specific_kinases"/>
</dbReference>
<dbReference type="Proteomes" id="UP001381693">
    <property type="component" value="Unassembled WGS sequence"/>
</dbReference>
<dbReference type="InterPro" id="IPR008271">
    <property type="entry name" value="Ser/Thr_kinase_AS"/>
</dbReference>
<dbReference type="PROSITE" id="PS00108">
    <property type="entry name" value="PROTEIN_KINASE_ST"/>
    <property type="match status" value="1"/>
</dbReference>
<evidence type="ECO:0000256" key="6">
    <source>
        <dbReference type="ARBA" id="ARBA00022840"/>
    </source>
</evidence>
<dbReference type="InterPro" id="IPR017441">
    <property type="entry name" value="Protein_kinase_ATP_BS"/>
</dbReference>
<name>A0AAN9A4C9_HALRR</name>
<evidence type="ECO:0000256" key="3">
    <source>
        <dbReference type="ARBA" id="ARBA00022679"/>
    </source>
</evidence>
<dbReference type="GO" id="GO:0004674">
    <property type="term" value="F:protein serine/threonine kinase activity"/>
    <property type="evidence" value="ECO:0007669"/>
    <property type="project" value="UniProtKB-KW"/>
</dbReference>
<accession>A0AAN9A4C9</accession>
<keyword evidence="5 12" id="KW-0418">Kinase</keyword>
<evidence type="ECO:0000256" key="1">
    <source>
        <dbReference type="ARBA" id="ARBA00012513"/>
    </source>
</evidence>
<keyword evidence="2 10" id="KW-0723">Serine/threonine-protein kinase</keyword>
<evidence type="ECO:0000256" key="9">
    <source>
        <dbReference type="PROSITE-ProRule" id="PRU10141"/>
    </source>
</evidence>
<dbReference type="Gene3D" id="1.10.510.10">
    <property type="entry name" value="Transferase(Phosphotransferase) domain 1"/>
    <property type="match status" value="1"/>
</dbReference>
<comment type="catalytic activity">
    <reaction evidence="8">
        <text>L-seryl-[protein] + ATP = O-phospho-L-seryl-[protein] + ADP + H(+)</text>
        <dbReference type="Rhea" id="RHEA:17989"/>
        <dbReference type="Rhea" id="RHEA-COMP:9863"/>
        <dbReference type="Rhea" id="RHEA-COMP:11604"/>
        <dbReference type="ChEBI" id="CHEBI:15378"/>
        <dbReference type="ChEBI" id="CHEBI:29999"/>
        <dbReference type="ChEBI" id="CHEBI:30616"/>
        <dbReference type="ChEBI" id="CHEBI:83421"/>
        <dbReference type="ChEBI" id="CHEBI:456216"/>
        <dbReference type="EC" id="2.7.11.1"/>
    </reaction>
</comment>
<dbReference type="AlphaFoldDB" id="A0AAN9A4C9"/>
<evidence type="ECO:0000313" key="13">
    <source>
        <dbReference type="Proteomes" id="UP001381693"/>
    </source>
</evidence>
<comment type="similarity">
    <text evidence="10">Belongs to the protein kinase superfamily.</text>
</comment>
<feature type="binding site" evidence="9">
    <location>
        <position position="98"/>
    </location>
    <ligand>
        <name>ATP</name>
        <dbReference type="ChEBI" id="CHEBI:30616"/>
    </ligand>
</feature>
<evidence type="ECO:0000256" key="4">
    <source>
        <dbReference type="ARBA" id="ARBA00022741"/>
    </source>
</evidence>
<evidence type="ECO:0000256" key="8">
    <source>
        <dbReference type="ARBA" id="ARBA00048679"/>
    </source>
</evidence>